<evidence type="ECO:0000313" key="2">
    <source>
        <dbReference type="Proteomes" id="UP001153954"/>
    </source>
</evidence>
<proteinExistence type="predicted"/>
<sequence>MAQLQTFEPFDCEGDPHSVGSRWIKWKRGADAEPLDNEGKEVDVYQVAIQKLDEYFAPKQSFVYERHLFRLLKQEEGEKFDKFLIKLRNQSSKCQFPDDNNLIDQITEKCRSVELRKKILMLGDTVTIEKIIVEANTLEMVERQLHEYQRPAQNLGVNKIDIKVNKFDKLNAECTRCGSKRHKADNTNCPAKEKGIFKNNVEHEHRNARRKIFLKCQQNLNLIRRNSKLALKLTTYFI</sequence>
<keyword evidence="2" id="KW-1185">Reference proteome</keyword>
<comment type="caution">
    <text evidence="1">The sequence shown here is derived from an EMBL/GenBank/DDBJ whole genome shotgun (WGS) entry which is preliminary data.</text>
</comment>
<evidence type="ECO:0000313" key="1">
    <source>
        <dbReference type="EMBL" id="CAH2106929.1"/>
    </source>
</evidence>
<dbReference type="EMBL" id="CAKOGL010000030">
    <property type="protein sequence ID" value="CAH2106929.1"/>
    <property type="molecule type" value="Genomic_DNA"/>
</dbReference>
<organism evidence="1 2">
    <name type="scientific">Euphydryas editha</name>
    <name type="common">Edith's checkerspot</name>
    <dbReference type="NCBI Taxonomy" id="104508"/>
    <lineage>
        <taxon>Eukaryota</taxon>
        <taxon>Metazoa</taxon>
        <taxon>Ecdysozoa</taxon>
        <taxon>Arthropoda</taxon>
        <taxon>Hexapoda</taxon>
        <taxon>Insecta</taxon>
        <taxon>Pterygota</taxon>
        <taxon>Neoptera</taxon>
        <taxon>Endopterygota</taxon>
        <taxon>Lepidoptera</taxon>
        <taxon>Glossata</taxon>
        <taxon>Ditrysia</taxon>
        <taxon>Papilionoidea</taxon>
        <taxon>Nymphalidae</taxon>
        <taxon>Nymphalinae</taxon>
        <taxon>Euphydryas</taxon>
    </lineage>
</organism>
<dbReference type="Proteomes" id="UP001153954">
    <property type="component" value="Unassembled WGS sequence"/>
</dbReference>
<gene>
    <name evidence="1" type="ORF">EEDITHA_LOCUS21006</name>
</gene>
<accession>A0AAU9V6E4</accession>
<dbReference type="PANTHER" id="PTHR33198:SF21">
    <property type="entry name" value="RETROTRANSPOSON GAG DOMAIN-CONTAINING PROTEIN"/>
    <property type="match status" value="1"/>
</dbReference>
<dbReference type="AlphaFoldDB" id="A0AAU9V6E4"/>
<reference evidence="1" key="1">
    <citation type="submission" date="2022-03" db="EMBL/GenBank/DDBJ databases">
        <authorList>
            <person name="Tunstrom K."/>
        </authorList>
    </citation>
    <scope>NUCLEOTIDE SEQUENCE</scope>
</reference>
<name>A0AAU9V6E4_EUPED</name>
<dbReference type="PANTHER" id="PTHR33198">
    <property type="entry name" value="ANK_REP_REGION DOMAIN-CONTAINING PROTEIN-RELATED"/>
    <property type="match status" value="1"/>
</dbReference>
<protein>
    <submittedName>
        <fullName evidence="1">Uncharacterized protein</fullName>
    </submittedName>
</protein>